<dbReference type="EMBL" id="FONY01000054">
    <property type="protein sequence ID" value="SFF54861.1"/>
    <property type="molecule type" value="Genomic_DNA"/>
</dbReference>
<keyword evidence="13" id="KW-1185">Reference proteome</keyword>
<feature type="binding site" evidence="11">
    <location>
        <position position="316"/>
    </location>
    <ligand>
        <name>ATP</name>
        <dbReference type="ChEBI" id="CHEBI:30616"/>
    </ligand>
</feature>
<dbReference type="GO" id="GO:0005524">
    <property type="term" value="F:ATP binding"/>
    <property type="evidence" value="ECO:0007669"/>
    <property type="project" value="UniProtKB-KW"/>
</dbReference>
<dbReference type="SUPFAM" id="SSF54211">
    <property type="entry name" value="Ribosomal protein S5 domain 2-like"/>
    <property type="match status" value="1"/>
</dbReference>
<dbReference type="Gene3D" id="3.30.565.10">
    <property type="entry name" value="Histidine kinase-like ATPase, C-terminal domain"/>
    <property type="match status" value="1"/>
</dbReference>
<dbReference type="FunFam" id="3.30.230.80:FF:000008">
    <property type="entry name" value="Molecular chaperone HtpG"/>
    <property type="match status" value="1"/>
</dbReference>
<reference evidence="12 13" key="1">
    <citation type="submission" date="2016-10" db="EMBL/GenBank/DDBJ databases">
        <authorList>
            <person name="de Groot N.N."/>
        </authorList>
    </citation>
    <scope>NUCLEOTIDE SEQUENCE [LARGE SCALE GENOMIC DNA]</scope>
    <source>
        <strain>GEY</strain>
        <strain evidence="13">DSM 9560</strain>
    </source>
</reference>
<sequence>MEKGTISIHTENIFPIIKKFLYSDHEIFLRELISNATDATKKIESLAALGEYKGEIGDTKIKVTLNKEGKTITISDSGVGMTSEEVKKYINQIAFSGATDFIEKYKDKKEEVQQLIGKFGLGFYSAFMVAEKVQLVTKSWQEGAEAVMWTCDGSTEFEITPSVRPERGTDVILHIAQDSEEFLDKYRIQSILEKYCKFLPYEVEFEGKVINNTKPLWTKNPADLKDEDYLAFYKELYPISEDPLFWIHLNVDYPFNLTGILYFPKIKQDLAVQKNKIQLYQKQVFITDEVKEIVPEFLTLLHGVIDSPDIPLNVSRSFLQADSNVKKINSYITRKVADKLQELFKNDRTTYEAKWESLDVFVKFGMITDDKFYEKATQFLLLEDIEKKRYTFDEYKDLISTNQKDKNDNLVILYTTDVEKQDTFIQSAKKRSYNVLKLDGILDSHFINTIERKLEKTTLKRIDSETIDKLIDKGESLSSALTESEKEKIIEIFKTASGRSEVSVEALPTDEFPITITLPEFMRRMRDMAKMSGGMDYFVSLPEQFNVVINGNHALINKILGIENTDEQQKVAKQLYDLALLSQNMLNGSSLTAFINRSLEMMQ</sequence>
<feature type="binding site" evidence="11">
    <location>
        <position position="169"/>
    </location>
    <ligand>
        <name>ATP</name>
        <dbReference type="ChEBI" id="CHEBI:30616"/>
    </ligand>
</feature>
<evidence type="ECO:0000256" key="9">
    <source>
        <dbReference type="ARBA" id="ARBA00079544"/>
    </source>
</evidence>
<name>A0A1I2JQ93_9BACT</name>
<protein>
    <recommendedName>
        <fullName evidence="8">Chaperone protein HtpG</fullName>
    </recommendedName>
    <alternativeName>
        <fullName evidence="7">Chaperone protein htpG</fullName>
    </alternativeName>
    <alternativeName>
        <fullName evidence="9 10">Heat shock protein HtpG</fullName>
    </alternativeName>
</protein>
<dbReference type="SUPFAM" id="SSF55874">
    <property type="entry name" value="ATPase domain of HSP90 chaperone/DNA topoisomerase II/histidine kinase"/>
    <property type="match status" value="1"/>
</dbReference>
<evidence type="ECO:0000256" key="10">
    <source>
        <dbReference type="ARBA" id="ARBA00080411"/>
    </source>
</evidence>
<dbReference type="PROSITE" id="PS00298">
    <property type="entry name" value="HSP90"/>
    <property type="match status" value="1"/>
</dbReference>
<organism evidence="12 13">
    <name type="scientific">Thermoflexibacter ruber</name>
    <dbReference type="NCBI Taxonomy" id="1003"/>
    <lineage>
        <taxon>Bacteria</taxon>
        <taxon>Pseudomonadati</taxon>
        <taxon>Bacteroidota</taxon>
        <taxon>Cytophagia</taxon>
        <taxon>Cytophagales</taxon>
        <taxon>Thermoflexibacteraceae</taxon>
        <taxon>Thermoflexibacter</taxon>
    </lineage>
</organism>
<dbReference type="PIRSF" id="PIRSF002583">
    <property type="entry name" value="Hsp90"/>
    <property type="match status" value="1"/>
</dbReference>
<keyword evidence="3 11" id="KW-0547">Nucleotide-binding</keyword>
<keyword evidence="5" id="KW-0346">Stress response</keyword>
<dbReference type="Gene3D" id="1.20.120.790">
    <property type="entry name" value="Heat shock protein 90, C-terminal domain"/>
    <property type="match status" value="1"/>
</dbReference>
<feature type="binding site" evidence="11">
    <location>
        <position position="81"/>
    </location>
    <ligand>
        <name>ATP</name>
        <dbReference type="ChEBI" id="CHEBI:30616"/>
    </ligand>
</feature>
<evidence type="ECO:0000256" key="8">
    <source>
        <dbReference type="ARBA" id="ARBA00070675"/>
    </source>
</evidence>
<feature type="binding site" evidence="11">
    <location>
        <begin position="96"/>
        <end position="97"/>
    </location>
    <ligand>
        <name>ATP</name>
        <dbReference type="ChEBI" id="CHEBI:30616"/>
    </ligand>
</feature>
<dbReference type="Gene3D" id="3.30.230.80">
    <property type="match status" value="1"/>
</dbReference>
<keyword evidence="2" id="KW-0963">Cytoplasm</keyword>
<dbReference type="CDD" id="cd16927">
    <property type="entry name" value="HATPase_Hsp90-like"/>
    <property type="match status" value="1"/>
</dbReference>
<dbReference type="Gene3D" id="3.40.50.11260">
    <property type="match status" value="1"/>
</dbReference>
<dbReference type="InterPro" id="IPR001404">
    <property type="entry name" value="Hsp90_fam"/>
</dbReference>
<dbReference type="InterPro" id="IPR020575">
    <property type="entry name" value="Hsp90_N"/>
</dbReference>
<dbReference type="Pfam" id="PF13589">
    <property type="entry name" value="HATPase_c_3"/>
    <property type="match status" value="1"/>
</dbReference>
<gene>
    <name evidence="12" type="ORF">SAMN04488541_10546</name>
</gene>
<dbReference type="Pfam" id="PF00183">
    <property type="entry name" value="HSP90"/>
    <property type="match status" value="1"/>
</dbReference>
<accession>A0A1I2JQ93</accession>
<comment type="similarity">
    <text evidence="1">Belongs to the heat shock protein 90 family.</text>
</comment>
<dbReference type="SUPFAM" id="SSF110942">
    <property type="entry name" value="HSP90 C-terminal domain"/>
    <property type="match status" value="1"/>
</dbReference>
<feature type="binding site" evidence="11">
    <location>
        <position position="31"/>
    </location>
    <ligand>
        <name>ATP</name>
        <dbReference type="ChEBI" id="CHEBI:30616"/>
    </ligand>
</feature>
<evidence type="ECO:0000256" key="11">
    <source>
        <dbReference type="PIRSR" id="PIRSR002583-1"/>
    </source>
</evidence>
<dbReference type="PRINTS" id="PR00775">
    <property type="entry name" value="HEATSHOCK90"/>
</dbReference>
<proteinExistence type="inferred from homology"/>
<dbReference type="GO" id="GO:0051082">
    <property type="term" value="F:unfolded protein binding"/>
    <property type="evidence" value="ECO:0007669"/>
    <property type="project" value="InterPro"/>
</dbReference>
<dbReference type="NCBIfam" id="NF003555">
    <property type="entry name" value="PRK05218.1"/>
    <property type="match status" value="1"/>
</dbReference>
<dbReference type="InterPro" id="IPR020568">
    <property type="entry name" value="Ribosomal_Su5_D2-typ_SF"/>
</dbReference>
<evidence type="ECO:0000313" key="13">
    <source>
        <dbReference type="Proteomes" id="UP000199513"/>
    </source>
</evidence>
<dbReference type="InterPro" id="IPR036890">
    <property type="entry name" value="HATPase_C_sf"/>
</dbReference>
<evidence type="ECO:0000313" key="12">
    <source>
        <dbReference type="EMBL" id="SFF54861.1"/>
    </source>
</evidence>
<evidence type="ECO:0000256" key="4">
    <source>
        <dbReference type="ARBA" id="ARBA00022840"/>
    </source>
</evidence>
<evidence type="ECO:0000256" key="1">
    <source>
        <dbReference type="ARBA" id="ARBA00008239"/>
    </source>
</evidence>
<keyword evidence="4 11" id="KW-0067">ATP-binding</keyword>
<feature type="binding site" evidence="11">
    <location>
        <position position="35"/>
    </location>
    <ligand>
        <name>ATP</name>
        <dbReference type="ChEBI" id="CHEBI:30616"/>
    </ligand>
</feature>
<feature type="binding site" evidence="11">
    <location>
        <position position="76"/>
    </location>
    <ligand>
        <name>ATP</name>
        <dbReference type="ChEBI" id="CHEBI:30616"/>
    </ligand>
</feature>
<dbReference type="RefSeq" id="WP_245764125.1">
    <property type="nucleotide sequence ID" value="NZ_FONY01000054.1"/>
</dbReference>
<dbReference type="InterPro" id="IPR037196">
    <property type="entry name" value="HSP90_C"/>
</dbReference>
<dbReference type="GO" id="GO:0140662">
    <property type="term" value="F:ATP-dependent protein folding chaperone"/>
    <property type="evidence" value="ECO:0007669"/>
    <property type="project" value="InterPro"/>
</dbReference>
<evidence type="ECO:0000256" key="3">
    <source>
        <dbReference type="ARBA" id="ARBA00022741"/>
    </source>
</evidence>
<dbReference type="Proteomes" id="UP000199513">
    <property type="component" value="Unassembled WGS sequence"/>
</dbReference>
<evidence type="ECO:0000256" key="6">
    <source>
        <dbReference type="ARBA" id="ARBA00023186"/>
    </source>
</evidence>
<dbReference type="InterPro" id="IPR019805">
    <property type="entry name" value="Heat_shock_protein_90_CS"/>
</dbReference>
<dbReference type="AlphaFoldDB" id="A0A1I2JQ93"/>
<keyword evidence="6" id="KW-0143">Chaperone</keyword>
<dbReference type="GO" id="GO:0016887">
    <property type="term" value="F:ATP hydrolysis activity"/>
    <property type="evidence" value="ECO:0007669"/>
    <property type="project" value="InterPro"/>
</dbReference>
<evidence type="ECO:0000256" key="2">
    <source>
        <dbReference type="ARBA" id="ARBA00022490"/>
    </source>
</evidence>
<evidence type="ECO:0000256" key="7">
    <source>
        <dbReference type="ARBA" id="ARBA00067988"/>
    </source>
</evidence>
<dbReference type="PANTHER" id="PTHR11528">
    <property type="entry name" value="HEAT SHOCK PROTEIN 90 FAMILY MEMBER"/>
    <property type="match status" value="1"/>
</dbReference>
<dbReference type="STRING" id="1003.SAMN04488541_10546"/>
<evidence type="ECO:0000256" key="5">
    <source>
        <dbReference type="ARBA" id="ARBA00023016"/>
    </source>
</evidence>
<dbReference type="FunFam" id="3.30.565.10:FF:000076">
    <property type="entry name" value="Molecular chaperone HtpG"/>
    <property type="match status" value="1"/>
</dbReference>